<feature type="compositionally biased region" description="Acidic residues" evidence="2">
    <location>
        <begin position="554"/>
        <end position="567"/>
    </location>
</feature>
<protein>
    <recommendedName>
        <fullName evidence="3">FimV N-terminal domain-containing protein</fullName>
    </recommendedName>
</protein>
<gene>
    <name evidence="4" type="ORF">GCM10011521_14450</name>
</gene>
<proteinExistence type="predicted"/>
<evidence type="ECO:0000313" key="5">
    <source>
        <dbReference type="Proteomes" id="UP000623419"/>
    </source>
</evidence>
<sequence>MALALALGATPAHALGLGALEVKSGLNQPLVAEIPILSAAPGELEELEVRLASPEAFARVGLERPVGLTANLQMEVGRNAQGQPVIRVTTSNRFNEPFLTFLIEANWGRGSVVREYSALVDPPHIAPAVIRPLETPVVAPAPAVSAPPTPAAAAEPVALPEEPATEVARIPDEPEPLPEPTPPPMPEPEPEPVAAAPEPEPAPLPAPEPEPLPEPEPEVAAQPEPAPEPEPAPAPAPAPAPVPADPGRYGPVADGQTLWSIASNTRPDPAVTVNQMMLALQRANPEAFINDNINQLKRGAVLRIPTTEEVRQLGAAEAAQLVRAQAEAWQGRRRPVPQPAESVADSRPAPSTGRPASAPAPEGRLEIVPPTGDAQAARGVQSGAAAGESGAELRAEITQAKEDLAAREVEIQELRSHITELEAQQGDSQRLIEMQSSQLKALQERLAAAEGESPVPAVAAAPAPEAAAPDATADSLADPAAAAGEPAAAAPWYLNPMVLIGAGLVLLGGLVLALRGKRKPAPLPVPPRRISDDDALKASLPGARTAAASAVVEAGDEDEDAIEESPADAERDRLQAAVGEQPTDLEAHISLLRHLHKQRDRQAFEIAAQAMRLHVRSTLDPRWREAVVMGVALAPGNPLFSQAGWNTPRFGDTGVMPSSPAAAAQPAPPAPPADEDLADLAALAAAPAPAQDTAEDWESLPHADLPDLVSDSSGAADDASELQFEPASESPAAAGDGFELLDPDAQGDDAGADVPMADAVASADDDASATKIELAKAYLDIGDVDGARGMLEEVVAEGSPAVRAEAERLLREIG</sequence>
<evidence type="ECO:0000256" key="2">
    <source>
        <dbReference type="SAM" id="MobiDB-lite"/>
    </source>
</evidence>
<evidence type="ECO:0000259" key="3">
    <source>
        <dbReference type="Pfam" id="PF25800"/>
    </source>
</evidence>
<organism evidence="4 5">
    <name type="scientific">Arenimonas soli</name>
    <dbReference type="NCBI Taxonomy" id="2269504"/>
    <lineage>
        <taxon>Bacteria</taxon>
        <taxon>Pseudomonadati</taxon>
        <taxon>Pseudomonadota</taxon>
        <taxon>Gammaproteobacteria</taxon>
        <taxon>Lysobacterales</taxon>
        <taxon>Lysobacteraceae</taxon>
        <taxon>Arenimonas</taxon>
    </lineage>
</organism>
<evidence type="ECO:0000313" key="4">
    <source>
        <dbReference type="EMBL" id="GGA77293.1"/>
    </source>
</evidence>
<evidence type="ECO:0000256" key="1">
    <source>
        <dbReference type="SAM" id="Coils"/>
    </source>
</evidence>
<feature type="region of interest" description="Disordered" evidence="2">
    <location>
        <begin position="327"/>
        <end position="391"/>
    </location>
</feature>
<dbReference type="EMBL" id="BMKC01000001">
    <property type="protein sequence ID" value="GGA77293.1"/>
    <property type="molecule type" value="Genomic_DNA"/>
</dbReference>
<feature type="region of interest" description="Disordered" evidence="2">
    <location>
        <begin position="164"/>
        <end position="254"/>
    </location>
</feature>
<feature type="compositionally biased region" description="Acidic residues" evidence="2">
    <location>
        <begin position="739"/>
        <end position="751"/>
    </location>
</feature>
<reference evidence="5" key="1">
    <citation type="journal article" date="2019" name="Int. J. Syst. Evol. Microbiol.">
        <title>The Global Catalogue of Microorganisms (GCM) 10K type strain sequencing project: providing services to taxonomists for standard genome sequencing and annotation.</title>
        <authorList>
            <consortium name="The Broad Institute Genomics Platform"/>
            <consortium name="The Broad Institute Genome Sequencing Center for Infectious Disease"/>
            <person name="Wu L."/>
            <person name="Ma J."/>
        </authorList>
    </citation>
    <scope>NUCLEOTIDE SEQUENCE [LARGE SCALE GENOMIC DNA]</scope>
    <source>
        <strain evidence="5">CGMCC 1.15905</strain>
    </source>
</reference>
<feature type="region of interest" description="Disordered" evidence="2">
    <location>
        <begin position="453"/>
        <end position="479"/>
    </location>
</feature>
<feature type="region of interest" description="Disordered" evidence="2">
    <location>
        <begin position="650"/>
        <end position="675"/>
    </location>
</feature>
<feature type="region of interest" description="Disordered" evidence="2">
    <location>
        <begin position="703"/>
        <end position="752"/>
    </location>
</feature>
<keyword evidence="5" id="KW-1185">Reference proteome</keyword>
<feature type="compositionally biased region" description="Pro residues" evidence="2">
    <location>
        <begin position="177"/>
        <end position="187"/>
    </location>
</feature>
<comment type="caution">
    <text evidence="4">The sequence shown here is derived from an EMBL/GenBank/DDBJ whole genome shotgun (WGS) entry which is preliminary data.</text>
</comment>
<dbReference type="InterPro" id="IPR018392">
    <property type="entry name" value="LysM"/>
</dbReference>
<dbReference type="InterPro" id="IPR020012">
    <property type="entry name" value="LysM_FimV"/>
</dbReference>
<feature type="compositionally biased region" description="Pro residues" evidence="2">
    <location>
        <begin position="224"/>
        <end position="244"/>
    </location>
</feature>
<dbReference type="InterPro" id="IPR038440">
    <property type="entry name" value="FimV_C_sf"/>
</dbReference>
<feature type="domain" description="FimV N-terminal" evidence="3">
    <location>
        <begin position="15"/>
        <end position="123"/>
    </location>
</feature>
<dbReference type="InterPro" id="IPR057840">
    <property type="entry name" value="FimV_N"/>
</dbReference>
<dbReference type="NCBIfam" id="TIGR03505">
    <property type="entry name" value="FimV_core"/>
    <property type="match status" value="1"/>
</dbReference>
<dbReference type="InterPro" id="IPR020011">
    <property type="entry name" value="FimV_C"/>
</dbReference>
<dbReference type="Pfam" id="PF25800">
    <property type="entry name" value="FimV_N"/>
    <property type="match status" value="1"/>
</dbReference>
<feature type="coiled-coil region" evidence="1">
    <location>
        <begin position="397"/>
        <end position="452"/>
    </location>
</feature>
<feature type="region of interest" description="Disordered" evidence="2">
    <location>
        <begin position="547"/>
        <end position="568"/>
    </location>
</feature>
<name>A0ABQ1HGX6_9GAMM</name>
<feature type="compositionally biased region" description="Pro residues" evidence="2">
    <location>
        <begin position="198"/>
        <end position="210"/>
    </location>
</feature>
<dbReference type="CDD" id="cd00118">
    <property type="entry name" value="LysM"/>
    <property type="match status" value="1"/>
</dbReference>
<dbReference type="NCBIfam" id="TIGR03504">
    <property type="entry name" value="FimV_Cterm"/>
    <property type="match status" value="1"/>
</dbReference>
<dbReference type="Gene3D" id="1.20.58.2200">
    <property type="match status" value="1"/>
</dbReference>
<keyword evidence="1" id="KW-0175">Coiled coil</keyword>
<dbReference type="Proteomes" id="UP000623419">
    <property type="component" value="Unassembled WGS sequence"/>
</dbReference>
<accession>A0ABQ1HGX6</accession>